<dbReference type="Pfam" id="PF00703">
    <property type="entry name" value="Glyco_hydro_2"/>
    <property type="match status" value="1"/>
</dbReference>
<dbReference type="GO" id="GO:0005975">
    <property type="term" value="P:carbohydrate metabolic process"/>
    <property type="evidence" value="ECO:0007669"/>
    <property type="project" value="InterPro"/>
</dbReference>
<dbReference type="EMBL" id="VSSQ01009292">
    <property type="protein sequence ID" value="MPM41230.1"/>
    <property type="molecule type" value="Genomic_DNA"/>
</dbReference>
<name>A0A644ZK16_9ZZZZ</name>
<feature type="domain" description="Glycoside hydrolase family 2 catalytic" evidence="5">
    <location>
        <begin position="343"/>
        <end position="526"/>
    </location>
</feature>
<dbReference type="AlphaFoldDB" id="A0A644ZK16"/>
<evidence type="ECO:0000256" key="2">
    <source>
        <dbReference type="ARBA" id="ARBA00022801"/>
    </source>
</evidence>
<dbReference type="InterPro" id="IPR051913">
    <property type="entry name" value="GH2_Domain-Containing"/>
</dbReference>
<dbReference type="InterPro" id="IPR006104">
    <property type="entry name" value="Glyco_hydro_2_N"/>
</dbReference>
<dbReference type="EC" id="3.2.1.23" evidence="7"/>
<dbReference type="InterPro" id="IPR008979">
    <property type="entry name" value="Galactose-bd-like_sf"/>
</dbReference>
<dbReference type="Gene3D" id="2.60.40.10">
    <property type="entry name" value="Immunoglobulins"/>
    <property type="match status" value="1"/>
</dbReference>
<dbReference type="SUPFAM" id="SSF49303">
    <property type="entry name" value="beta-Galactosidase/glucuronidase domain"/>
    <property type="match status" value="1"/>
</dbReference>
<feature type="domain" description="Glycosyl hydrolases family 2 sugar binding" evidence="6">
    <location>
        <begin position="20"/>
        <end position="176"/>
    </location>
</feature>
<evidence type="ECO:0000259" key="5">
    <source>
        <dbReference type="Pfam" id="PF02836"/>
    </source>
</evidence>
<dbReference type="PANTHER" id="PTHR42732:SF3">
    <property type="entry name" value="HYDROLASE"/>
    <property type="match status" value="1"/>
</dbReference>
<gene>
    <name evidence="7" type="primary">lacZ_29</name>
    <name evidence="7" type="ORF">SDC9_87880</name>
</gene>
<evidence type="ECO:0000256" key="1">
    <source>
        <dbReference type="ARBA" id="ARBA00007401"/>
    </source>
</evidence>
<dbReference type="InterPro" id="IPR006102">
    <property type="entry name" value="Ig-like_GH2"/>
</dbReference>
<dbReference type="PANTHER" id="PTHR42732">
    <property type="entry name" value="BETA-GALACTOSIDASE"/>
    <property type="match status" value="1"/>
</dbReference>
<organism evidence="7">
    <name type="scientific">bioreactor metagenome</name>
    <dbReference type="NCBI Taxonomy" id="1076179"/>
    <lineage>
        <taxon>unclassified sequences</taxon>
        <taxon>metagenomes</taxon>
        <taxon>ecological metagenomes</taxon>
    </lineage>
</organism>
<reference evidence="7" key="1">
    <citation type="submission" date="2019-08" db="EMBL/GenBank/DDBJ databases">
        <authorList>
            <person name="Kucharzyk K."/>
            <person name="Murdoch R.W."/>
            <person name="Higgins S."/>
            <person name="Loffler F."/>
        </authorList>
    </citation>
    <scope>NUCLEOTIDE SEQUENCE</scope>
</reference>
<dbReference type="Gene3D" id="3.20.20.80">
    <property type="entry name" value="Glycosidases"/>
    <property type="match status" value="1"/>
</dbReference>
<dbReference type="InterPro" id="IPR013783">
    <property type="entry name" value="Ig-like_fold"/>
</dbReference>
<sequence>METLLPHEYPRHDFRRSPFQLLNGTYQFAFDDDEVGLSEAWYGNKQLEQSIQVPYCYQSPASTVGDTSYHPVVWYKRLFTVDAALRGGKLLLHFGAVDYQATVWVNGKLAGTHTGGYTPFSFEISAYLVSGKEQDLTVRVEDRFDPAQVRGKQYWKTYNEMCWYQASTGIWQSVWLEKVGESWIKALRCTPDIDTHTAAIAYQIEGRSDQPYKLKLVLSYENLARDPSSYSMDPSYKPSAAPRVASEVTVAVLGNEGSVTVPVPPIDNIKNTHFWTAETPNLIGVHAILSSAEVLLDAVDTYFGMRKIEIQGNEILLNHQNLRQILVLDQGYWEESYLTPPSSEALKRDIELAKRFGFNGARKHQKIEDPHFYYWADVLGFLVWGELPSTYQFSEQSQEAMLRDLRQFILRDYNHPCIITWVPLNESWGVRDIVSSAAQQHFARTLYFLVRSMDSTRLVVTNDGWEQVNETDFYGIHDYTPVQAMLNPAYFVSQEAILGTSAQKKRCMVDHLKPQDKPLLVTEYGGIAFDDGSSSSWGYFGKVGDEEAFLARFKDITQAFLGLGYVRGICYTQLTDVFQEKNGLLDMKRVPKVAPEQIAAIIRGCKAQDIKPNLVL</sequence>
<dbReference type="GO" id="GO:0004565">
    <property type="term" value="F:beta-galactosidase activity"/>
    <property type="evidence" value="ECO:0007669"/>
    <property type="project" value="UniProtKB-EC"/>
</dbReference>
<feature type="domain" description="Glycoside hydrolase family 2 immunoglobulin-like beta-sandwich" evidence="4">
    <location>
        <begin position="184"/>
        <end position="306"/>
    </location>
</feature>
<evidence type="ECO:0000259" key="4">
    <source>
        <dbReference type="Pfam" id="PF00703"/>
    </source>
</evidence>
<keyword evidence="2 7" id="KW-0378">Hydrolase</keyword>
<dbReference type="SUPFAM" id="SSF49785">
    <property type="entry name" value="Galactose-binding domain-like"/>
    <property type="match status" value="1"/>
</dbReference>
<dbReference type="SUPFAM" id="SSF51445">
    <property type="entry name" value="(Trans)glycosidases"/>
    <property type="match status" value="1"/>
</dbReference>
<dbReference type="Gene3D" id="2.60.120.260">
    <property type="entry name" value="Galactose-binding domain-like"/>
    <property type="match status" value="1"/>
</dbReference>
<dbReference type="Pfam" id="PF02836">
    <property type="entry name" value="Glyco_hydro_2_C"/>
    <property type="match status" value="1"/>
</dbReference>
<evidence type="ECO:0000259" key="6">
    <source>
        <dbReference type="Pfam" id="PF02837"/>
    </source>
</evidence>
<dbReference type="InterPro" id="IPR006103">
    <property type="entry name" value="Glyco_hydro_2_cat"/>
</dbReference>
<dbReference type="InterPro" id="IPR017853">
    <property type="entry name" value="GH"/>
</dbReference>
<protein>
    <submittedName>
        <fullName evidence="7">Beta-galactosidase</fullName>
        <ecNumber evidence="7">3.2.1.23</ecNumber>
    </submittedName>
</protein>
<accession>A0A644ZK16</accession>
<evidence type="ECO:0000313" key="7">
    <source>
        <dbReference type="EMBL" id="MPM41230.1"/>
    </source>
</evidence>
<comment type="caution">
    <text evidence="7">The sequence shown here is derived from an EMBL/GenBank/DDBJ whole genome shotgun (WGS) entry which is preliminary data.</text>
</comment>
<evidence type="ECO:0000256" key="3">
    <source>
        <dbReference type="ARBA" id="ARBA00023295"/>
    </source>
</evidence>
<proteinExistence type="inferred from homology"/>
<comment type="similarity">
    <text evidence="1">Belongs to the glycosyl hydrolase 2 family.</text>
</comment>
<keyword evidence="3 7" id="KW-0326">Glycosidase</keyword>
<dbReference type="Pfam" id="PF02837">
    <property type="entry name" value="Glyco_hydro_2_N"/>
    <property type="match status" value="1"/>
</dbReference>
<dbReference type="InterPro" id="IPR036156">
    <property type="entry name" value="Beta-gal/glucu_dom_sf"/>
</dbReference>